<evidence type="ECO:0008006" key="3">
    <source>
        <dbReference type="Google" id="ProtNLM"/>
    </source>
</evidence>
<evidence type="ECO:0000313" key="1">
    <source>
        <dbReference type="EMBL" id="PZX93350.1"/>
    </source>
</evidence>
<keyword evidence="2" id="KW-1185">Reference proteome</keyword>
<comment type="caution">
    <text evidence="1">The sequence shown here is derived from an EMBL/GenBank/DDBJ whole genome shotgun (WGS) entry which is preliminary data.</text>
</comment>
<reference evidence="1 2" key="1">
    <citation type="submission" date="2018-06" db="EMBL/GenBank/DDBJ databases">
        <title>Flavobacterium sp IMCC34762, genome.</title>
        <authorList>
            <person name="Joung Y."/>
            <person name="Cho J."/>
            <person name="Song J."/>
        </authorList>
    </citation>
    <scope>NUCLEOTIDE SEQUENCE [LARGE SCALE GENOMIC DNA]</scope>
    <source>
        <strain evidence="1 2">IMCC34762</strain>
    </source>
</reference>
<dbReference type="RefSeq" id="WP_111410138.1">
    <property type="nucleotide sequence ID" value="NZ_QKXH01000006.1"/>
</dbReference>
<dbReference type="Proteomes" id="UP000249177">
    <property type="component" value="Unassembled WGS sequence"/>
</dbReference>
<name>A0A2W7TX40_9FLAO</name>
<sequence>MEEKIQQILGKKWKPLLENCKNIEDGNYPGIYLLAFSDRNLEGEVVKPSDIFYVGMSNARKGLTSRVQQFINGIEKNGSHSAGMRFYKENSKGIAFSECNHLEKFYIISSTFKCDVNKLSRTPNDLRIMGDICRLEYYLLAYIKEVTNTEPNLNKK</sequence>
<organism evidence="1 2">
    <name type="scientific">Flavobacterium aquariorum</name>
    <dbReference type="NCBI Taxonomy" id="2217670"/>
    <lineage>
        <taxon>Bacteria</taxon>
        <taxon>Pseudomonadati</taxon>
        <taxon>Bacteroidota</taxon>
        <taxon>Flavobacteriia</taxon>
        <taxon>Flavobacteriales</taxon>
        <taxon>Flavobacteriaceae</taxon>
        <taxon>Flavobacterium</taxon>
    </lineage>
</organism>
<dbReference type="AlphaFoldDB" id="A0A2W7TX40"/>
<proteinExistence type="predicted"/>
<evidence type="ECO:0000313" key="2">
    <source>
        <dbReference type="Proteomes" id="UP000249177"/>
    </source>
</evidence>
<gene>
    <name evidence="1" type="ORF">DOS84_10830</name>
</gene>
<dbReference type="OrthoDB" id="1427111at2"/>
<dbReference type="EMBL" id="QKXH01000006">
    <property type="protein sequence ID" value="PZX93350.1"/>
    <property type="molecule type" value="Genomic_DNA"/>
</dbReference>
<protein>
    <recommendedName>
        <fullName evidence="3">GIY-YIG domain-containing protein</fullName>
    </recommendedName>
</protein>
<accession>A0A2W7TX40</accession>